<dbReference type="EMBL" id="MU826830">
    <property type="protein sequence ID" value="KAJ7373655.1"/>
    <property type="molecule type" value="Genomic_DNA"/>
</dbReference>
<sequence length="757" mass="87021">MYRFLYDVFLNSEETLEFSLDSLKVSLENFRCRLIEAYKNANWSTSQNIPGDLIDLVEILCESRVQQFCSNSAPTYLRHVLEKGKNRNPFGKQYKKRWSSASAEEKEDMCLEFLQLLLKRAIVPLVKETRDKQYRKSHFQFMAQLEQDVKDLFAVRCLDEDASRLDLLKSLIKPLHVVIDFCTKSIREINPHPSLDVQADISLPEKMKDAHENSTIPLQSDHNKIIKDMTDLLLKPATKGADVILGKLESKLNLGKGALVLREPQSAEQKRLWAKAVVNVISDEYHFDILIDSSLILDPHDPEVDRLLNQARQRLFAHQKSSVTCKIVNEQALPDNEIHLRKSSQEEFCLEVLVSSKMCNNLDTIREAFKDPMQQIAPIFMPTVRPGPTADMRGNFFLEEDPWSKDVRIDDIVEQEGGMEDEGVAKESKAVVFGFKHFPCCGATALKNPPVHCRWSRVTNRKKHQVDKGRGIGVTRAIIKSLAECLNFSLYWTINDNLQFMYQFDGNDRNWHKCSLSRGLLFGQRVFQTCLEKTLKELTDEERNVLLDDVTSNWPKFAKKTKYSARSRLLNDKYFAEVQKNPSLLHSPFSNITEDCGGDAAKEEVMKTLERDFVDECRKRLFEDTVNHIAGISLAHESTRKCDYMSKYPTADYMRSDQRYQVVLNNTCALKKMNFVTDEVIFHGDEFQILDDDQRNTPCWGINGSDKSFCRALTVSGVIGYQVIRVIHSHKKLTNVFDRVEPSVPQDEDEEDMDANS</sequence>
<gene>
    <name evidence="1" type="ORF">OS493_011264</name>
</gene>
<reference evidence="1" key="1">
    <citation type="submission" date="2023-01" db="EMBL/GenBank/DDBJ databases">
        <title>Genome assembly of the deep-sea coral Lophelia pertusa.</title>
        <authorList>
            <person name="Herrera S."/>
            <person name="Cordes E."/>
        </authorList>
    </citation>
    <scope>NUCLEOTIDE SEQUENCE</scope>
    <source>
        <strain evidence="1">USNM1676648</strain>
        <tissue evidence="1">Polyp</tissue>
    </source>
</reference>
<dbReference type="OrthoDB" id="5964161at2759"/>
<evidence type="ECO:0000313" key="1">
    <source>
        <dbReference type="EMBL" id="KAJ7373655.1"/>
    </source>
</evidence>
<evidence type="ECO:0000313" key="2">
    <source>
        <dbReference type="Proteomes" id="UP001163046"/>
    </source>
</evidence>
<accession>A0A9W9Z269</accession>
<comment type="caution">
    <text evidence="1">The sequence shown here is derived from an EMBL/GenBank/DDBJ whole genome shotgun (WGS) entry which is preliminary data.</text>
</comment>
<organism evidence="1 2">
    <name type="scientific">Desmophyllum pertusum</name>
    <dbReference type="NCBI Taxonomy" id="174260"/>
    <lineage>
        <taxon>Eukaryota</taxon>
        <taxon>Metazoa</taxon>
        <taxon>Cnidaria</taxon>
        <taxon>Anthozoa</taxon>
        <taxon>Hexacorallia</taxon>
        <taxon>Scleractinia</taxon>
        <taxon>Caryophylliina</taxon>
        <taxon>Caryophylliidae</taxon>
        <taxon>Desmophyllum</taxon>
    </lineage>
</organism>
<keyword evidence="2" id="KW-1185">Reference proteome</keyword>
<name>A0A9W9Z269_9CNID</name>
<dbReference type="AlphaFoldDB" id="A0A9W9Z269"/>
<proteinExistence type="predicted"/>
<protein>
    <submittedName>
        <fullName evidence="1">Uncharacterized protein</fullName>
    </submittedName>
</protein>
<dbReference type="Proteomes" id="UP001163046">
    <property type="component" value="Unassembled WGS sequence"/>
</dbReference>